<dbReference type="EMBL" id="WIUZ02000001">
    <property type="protein sequence ID" value="KAF9791851.1"/>
    <property type="molecule type" value="Genomic_DNA"/>
</dbReference>
<evidence type="ECO:0000256" key="1">
    <source>
        <dbReference type="SAM" id="MobiDB-lite"/>
    </source>
</evidence>
<dbReference type="Proteomes" id="UP000736335">
    <property type="component" value="Unassembled WGS sequence"/>
</dbReference>
<sequence length="305" mass="33717">MWWNGRGATSVAVECNEERGGRKRKGIAHQQKEARIKRGVDQSKHSVNRRPGGMLPWSATGEGEWKGKASAGHAKNSGRVCSRGTRQMKEIDKMGREMHKENVDRKRDRKGKGVAKQKKKRAGGGTSIRKQNGKGVAKLSREGAQGWRLTGRRPAAEQRLQSAREDMRVVTEGEMEFPSRAGRERKAGGLPGVDRWQSSVYKAHVRVGGLLWKGKGRERERESPSRAGRERKAGGSLGVDRRQSSVYKAHVRMGGSLPIAKRGKNLPSRKGTDDCQIGGCAHRLGREGGRRPISGWRWNIPVALG</sequence>
<protein>
    <submittedName>
        <fullName evidence="3">Uncharacterized protein</fullName>
    </submittedName>
</protein>
<reference evidence="3" key="2">
    <citation type="submission" date="2020-11" db="EMBL/GenBank/DDBJ databases">
        <authorList>
            <consortium name="DOE Joint Genome Institute"/>
            <person name="Kuo A."/>
            <person name="Miyauchi S."/>
            <person name="Kiss E."/>
            <person name="Drula E."/>
            <person name="Kohler A."/>
            <person name="Sanchez-Garcia M."/>
            <person name="Andreopoulos B."/>
            <person name="Barry K.W."/>
            <person name="Bonito G."/>
            <person name="Buee M."/>
            <person name="Carver A."/>
            <person name="Chen C."/>
            <person name="Cichocki N."/>
            <person name="Clum A."/>
            <person name="Culley D."/>
            <person name="Crous P.W."/>
            <person name="Fauchery L."/>
            <person name="Girlanda M."/>
            <person name="Hayes R."/>
            <person name="Keri Z."/>
            <person name="Labutti K."/>
            <person name="Lipzen A."/>
            <person name="Lombard V."/>
            <person name="Magnuson J."/>
            <person name="Maillard F."/>
            <person name="Morin E."/>
            <person name="Murat C."/>
            <person name="Nolan M."/>
            <person name="Ohm R."/>
            <person name="Pangilinan J."/>
            <person name="Pereira M."/>
            <person name="Perotto S."/>
            <person name="Peter M."/>
            <person name="Riley R."/>
            <person name="Sitrit Y."/>
            <person name="Stielow B."/>
            <person name="Szollosi G."/>
            <person name="Zifcakova L."/>
            <person name="Stursova M."/>
            <person name="Spatafora J.W."/>
            <person name="Tedersoo L."/>
            <person name="Vaario L.-M."/>
            <person name="Yamada A."/>
            <person name="Yan M."/>
            <person name="Wang P."/>
            <person name="Xu J."/>
            <person name="Bruns T."/>
            <person name="Baldrian P."/>
            <person name="Vilgalys R."/>
            <person name="Henrissat B."/>
            <person name="Grigoriev I.V."/>
            <person name="Hibbett D."/>
            <person name="Nagy L.G."/>
            <person name="Martin F.M."/>
        </authorList>
    </citation>
    <scope>NUCLEOTIDE SEQUENCE</scope>
    <source>
        <strain evidence="3">UH-Tt-Lm1</strain>
    </source>
</reference>
<gene>
    <name evidence="3" type="ORF">BJ322DRAFT_1015808</name>
    <name evidence="2" type="ORF">BJ322DRAFT_1023684</name>
</gene>
<feature type="compositionally biased region" description="Basic and acidic residues" evidence="1">
    <location>
        <begin position="30"/>
        <end position="44"/>
    </location>
</feature>
<name>A0A9P6LBX0_9AGAM</name>
<reference evidence="3" key="1">
    <citation type="journal article" date="2020" name="Nat. Commun.">
        <title>Large-scale genome sequencing of mycorrhizal fungi provides insights into the early evolution of symbiotic traits.</title>
        <authorList>
            <person name="Miyauchi S."/>
            <person name="Kiss E."/>
            <person name="Kuo A."/>
            <person name="Drula E."/>
            <person name="Kohler A."/>
            <person name="Sanchez-Garcia M."/>
            <person name="Morin E."/>
            <person name="Andreopoulos B."/>
            <person name="Barry K.W."/>
            <person name="Bonito G."/>
            <person name="Buee M."/>
            <person name="Carver A."/>
            <person name="Chen C."/>
            <person name="Cichocki N."/>
            <person name="Clum A."/>
            <person name="Culley D."/>
            <person name="Crous P.W."/>
            <person name="Fauchery L."/>
            <person name="Girlanda M."/>
            <person name="Hayes R.D."/>
            <person name="Keri Z."/>
            <person name="LaButti K."/>
            <person name="Lipzen A."/>
            <person name="Lombard V."/>
            <person name="Magnuson J."/>
            <person name="Maillard F."/>
            <person name="Murat C."/>
            <person name="Nolan M."/>
            <person name="Ohm R.A."/>
            <person name="Pangilinan J."/>
            <person name="Pereira M.F."/>
            <person name="Perotto S."/>
            <person name="Peter M."/>
            <person name="Pfister S."/>
            <person name="Riley R."/>
            <person name="Sitrit Y."/>
            <person name="Stielow J.B."/>
            <person name="Szollosi G."/>
            <person name="Zifcakova L."/>
            <person name="Stursova M."/>
            <person name="Spatafora J.W."/>
            <person name="Tedersoo L."/>
            <person name="Vaario L.M."/>
            <person name="Yamada A."/>
            <person name="Yan M."/>
            <person name="Wang P."/>
            <person name="Xu J."/>
            <person name="Bruns T."/>
            <person name="Baldrian P."/>
            <person name="Vilgalys R."/>
            <person name="Dunand C."/>
            <person name="Henrissat B."/>
            <person name="Grigoriev I.V."/>
            <person name="Hibbett D."/>
            <person name="Nagy L.G."/>
            <person name="Martin F.M."/>
        </authorList>
    </citation>
    <scope>NUCLEOTIDE SEQUENCE</scope>
    <source>
        <strain evidence="3">UH-Tt-Lm1</strain>
    </source>
</reference>
<comment type="caution">
    <text evidence="3">The sequence shown here is derived from an EMBL/GenBank/DDBJ whole genome shotgun (WGS) entry which is preliminary data.</text>
</comment>
<dbReference type="AlphaFoldDB" id="A0A9P6LBX0"/>
<feature type="region of interest" description="Disordered" evidence="1">
    <location>
        <begin position="215"/>
        <end position="242"/>
    </location>
</feature>
<organism evidence="3 4">
    <name type="scientific">Thelephora terrestris</name>
    <dbReference type="NCBI Taxonomy" id="56493"/>
    <lineage>
        <taxon>Eukaryota</taxon>
        <taxon>Fungi</taxon>
        <taxon>Dikarya</taxon>
        <taxon>Basidiomycota</taxon>
        <taxon>Agaricomycotina</taxon>
        <taxon>Agaricomycetes</taxon>
        <taxon>Thelephorales</taxon>
        <taxon>Thelephoraceae</taxon>
        <taxon>Thelephora</taxon>
    </lineage>
</organism>
<accession>A0A9P6LBX0</accession>
<evidence type="ECO:0000313" key="2">
    <source>
        <dbReference type="EMBL" id="KAF9781013.1"/>
    </source>
</evidence>
<feature type="region of interest" description="Disordered" evidence="1">
    <location>
        <begin position="17"/>
        <end position="164"/>
    </location>
</feature>
<dbReference type="EMBL" id="WIUZ02000015">
    <property type="protein sequence ID" value="KAF9781013.1"/>
    <property type="molecule type" value="Genomic_DNA"/>
</dbReference>
<evidence type="ECO:0000313" key="4">
    <source>
        <dbReference type="Proteomes" id="UP000736335"/>
    </source>
</evidence>
<evidence type="ECO:0000313" key="3">
    <source>
        <dbReference type="EMBL" id="KAF9791851.1"/>
    </source>
</evidence>
<keyword evidence="4" id="KW-1185">Reference proteome</keyword>
<feature type="compositionally biased region" description="Basic and acidic residues" evidence="1">
    <location>
        <begin position="87"/>
        <end position="106"/>
    </location>
</feature>
<feature type="compositionally biased region" description="Basic residues" evidence="1">
    <location>
        <begin position="107"/>
        <end position="122"/>
    </location>
</feature>
<proteinExistence type="predicted"/>